<accession>A0A382RLV6</accession>
<organism evidence="1">
    <name type="scientific">marine metagenome</name>
    <dbReference type="NCBI Taxonomy" id="408172"/>
    <lineage>
        <taxon>unclassified sequences</taxon>
        <taxon>metagenomes</taxon>
        <taxon>ecological metagenomes</taxon>
    </lineage>
</organism>
<protein>
    <submittedName>
        <fullName evidence="1">Uncharacterized protein</fullName>
    </submittedName>
</protein>
<dbReference type="EMBL" id="UINC01122434">
    <property type="protein sequence ID" value="SVC98242.1"/>
    <property type="molecule type" value="Genomic_DNA"/>
</dbReference>
<name>A0A382RLV6_9ZZZZ</name>
<proteinExistence type="predicted"/>
<dbReference type="AlphaFoldDB" id="A0A382RLV6"/>
<reference evidence="1" key="1">
    <citation type="submission" date="2018-05" db="EMBL/GenBank/DDBJ databases">
        <authorList>
            <person name="Lanie J.A."/>
            <person name="Ng W.-L."/>
            <person name="Kazmierczak K.M."/>
            <person name="Andrzejewski T.M."/>
            <person name="Davidsen T.M."/>
            <person name="Wayne K.J."/>
            <person name="Tettelin H."/>
            <person name="Glass J.I."/>
            <person name="Rusch D."/>
            <person name="Podicherti R."/>
            <person name="Tsui H.-C.T."/>
            <person name="Winkler M.E."/>
        </authorList>
    </citation>
    <scope>NUCLEOTIDE SEQUENCE</scope>
</reference>
<sequence length="52" mass="5717">MIGIDGLLEFSLPGQGIAQVVAVLLRRMFFIQFRCSIVVLVTVGRACLPLRV</sequence>
<evidence type="ECO:0000313" key="1">
    <source>
        <dbReference type="EMBL" id="SVC98242.1"/>
    </source>
</evidence>
<gene>
    <name evidence="1" type="ORF">METZ01_LOCUS351096</name>
</gene>